<organism evidence="2 3">
    <name type="scientific">Gossypium davidsonii</name>
    <name type="common">Davidson's cotton</name>
    <name type="synonym">Gossypium klotzschianum subsp. davidsonii</name>
    <dbReference type="NCBI Taxonomy" id="34287"/>
    <lineage>
        <taxon>Eukaryota</taxon>
        <taxon>Viridiplantae</taxon>
        <taxon>Streptophyta</taxon>
        <taxon>Embryophyta</taxon>
        <taxon>Tracheophyta</taxon>
        <taxon>Spermatophyta</taxon>
        <taxon>Magnoliopsida</taxon>
        <taxon>eudicotyledons</taxon>
        <taxon>Gunneridae</taxon>
        <taxon>Pentapetalae</taxon>
        <taxon>rosids</taxon>
        <taxon>malvids</taxon>
        <taxon>Malvales</taxon>
        <taxon>Malvaceae</taxon>
        <taxon>Malvoideae</taxon>
        <taxon>Gossypium</taxon>
    </lineage>
</organism>
<evidence type="ECO:0000313" key="2">
    <source>
        <dbReference type="EMBL" id="MBA0635923.1"/>
    </source>
</evidence>
<name>A0A7J8TCP2_GOSDV</name>
<accession>A0A7J8TCP2</accession>
<feature type="non-terminal residue" evidence="2">
    <location>
        <position position="1"/>
    </location>
</feature>
<gene>
    <name evidence="2" type="ORF">Godav_025891</name>
</gene>
<dbReference type="PANTHER" id="PTHR48200">
    <property type="entry name" value="PROTEIN, PUTATIVE-RELATED"/>
    <property type="match status" value="1"/>
</dbReference>
<evidence type="ECO:0000259" key="1">
    <source>
        <dbReference type="Pfam" id="PF24924"/>
    </source>
</evidence>
<dbReference type="Proteomes" id="UP000593561">
    <property type="component" value="Unassembled WGS sequence"/>
</dbReference>
<evidence type="ECO:0000313" key="3">
    <source>
        <dbReference type="Proteomes" id="UP000593561"/>
    </source>
</evidence>
<dbReference type="Pfam" id="PF24924">
    <property type="entry name" value="DUF7745"/>
    <property type="match status" value="1"/>
</dbReference>
<reference evidence="2 3" key="1">
    <citation type="journal article" date="2019" name="Genome Biol. Evol.">
        <title>Insights into the evolution of the New World diploid cottons (Gossypium, subgenus Houzingenia) based on genome sequencing.</title>
        <authorList>
            <person name="Grover C.E."/>
            <person name="Arick M.A. 2nd"/>
            <person name="Thrash A."/>
            <person name="Conover J.L."/>
            <person name="Sanders W.S."/>
            <person name="Peterson D.G."/>
            <person name="Frelichowski J.E."/>
            <person name="Scheffler J.A."/>
            <person name="Scheffler B.E."/>
            <person name="Wendel J.F."/>
        </authorList>
    </citation>
    <scope>NUCLEOTIDE SEQUENCE [LARGE SCALE GENOMIC DNA]</scope>
    <source>
        <strain evidence="2">27</strain>
        <tissue evidence="2">Leaf</tissue>
    </source>
</reference>
<dbReference type="AlphaFoldDB" id="A0A7J8TCP2"/>
<feature type="domain" description="DUF7745" evidence="1">
    <location>
        <begin position="3"/>
        <end position="83"/>
    </location>
</feature>
<dbReference type="EMBL" id="JABFAC010243733">
    <property type="protein sequence ID" value="MBA0635923.1"/>
    <property type="molecule type" value="Genomic_DNA"/>
</dbReference>
<dbReference type="PANTHER" id="PTHR48200:SF1">
    <property type="entry name" value="AMINOTRANSFERASE-LIKE PLANT MOBILE DOMAIN-CONTAINING PROTEIN"/>
    <property type="match status" value="1"/>
</dbReference>
<protein>
    <recommendedName>
        <fullName evidence="1">DUF7745 domain-containing protein</fullName>
    </recommendedName>
</protein>
<sequence>VGEHLFRALTQFWNSAYSYFTFGEVDLVPTIEEYTVLLRCLRIQVDKIYSKAVNVLNFVKKLMNILGMSEQWVTAWIKHKGENKLLGYIDEAVTDLFD</sequence>
<keyword evidence="3" id="KW-1185">Reference proteome</keyword>
<proteinExistence type="predicted"/>
<comment type="caution">
    <text evidence="2">The sequence shown here is derived from an EMBL/GenBank/DDBJ whole genome shotgun (WGS) entry which is preliminary data.</text>
</comment>
<dbReference type="InterPro" id="IPR056647">
    <property type="entry name" value="DUF7745"/>
</dbReference>